<accession>A0A5J9VEB2</accession>
<gene>
    <name evidence="1" type="ORF">EJB05_15588</name>
</gene>
<dbReference type="Gramene" id="TVU33781">
    <property type="protein sequence ID" value="TVU33781"/>
    <property type="gene ID" value="EJB05_15588"/>
</dbReference>
<reference evidence="1 2" key="1">
    <citation type="journal article" date="2019" name="Sci. Rep.">
        <title>A high-quality genome of Eragrostis curvula grass provides insights into Poaceae evolution and supports new strategies to enhance forage quality.</title>
        <authorList>
            <person name="Carballo J."/>
            <person name="Santos B.A.C.M."/>
            <person name="Zappacosta D."/>
            <person name="Garbus I."/>
            <person name="Selva J.P."/>
            <person name="Gallo C.A."/>
            <person name="Diaz A."/>
            <person name="Albertini E."/>
            <person name="Caccamo M."/>
            <person name="Echenique V."/>
        </authorList>
    </citation>
    <scope>NUCLEOTIDE SEQUENCE [LARGE SCALE GENOMIC DNA]</scope>
    <source>
        <strain evidence="2">cv. Victoria</strain>
        <tissue evidence="1">Leaf</tissue>
    </source>
</reference>
<dbReference type="Proteomes" id="UP000324897">
    <property type="component" value="Unassembled WGS sequence"/>
</dbReference>
<evidence type="ECO:0000313" key="1">
    <source>
        <dbReference type="EMBL" id="TVU33781.1"/>
    </source>
</evidence>
<evidence type="ECO:0000313" key="2">
    <source>
        <dbReference type="Proteomes" id="UP000324897"/>
    </source>
</evidence>
<protein>
    <submittedName>
        <fullName evidence="1">Uncharacterized protein</fullName>
    </submittedName>
</protein>
<sequence length="134" mass="14864">MQLLFFKAVDQRLASLPQARLPHPRTTGGASLVFLVVLALCSRRGDGVLEVELLSVQKGALLTKFSRMPKMTKWEAGSTVEGTLYLERLISKQILHRIMTTQPTLLESYIKARVAAVVFHSKPPCTTLKSTQIS</sequence>
<keyword evidence="2" id="KW-1185">Reference proteome</keyword>
<organism evidence="1 2">
    <name type="scientific">Eragrostis curvula</name>
    <name type="common">weeping love grass</name>
    <dbReference type="NCBI Taxonomy" id="38414"/>
    <lineage>
        <taxon>Eukaryota</taxon>
        <taxon>Viridiplantae</taxon>
        <taxon>Streptophyta</taxon>
        <taxon>Embryophyta</taxon>
        <taxon>Tracheophyta</taxon>
        <taxon>Spermatophyta</taxon>
        <taxon>Magnoliopsida</taxon>
        <taxon>Liliopsida</taxon>
        <taxon>Poales</taxon>
        <taxon>Poaceae</taxon>
        <taxon>PACMAD clade</taxon>
        <taxon>Chloridoideae</taxon>
        <taxon>Eragrostideae</taxon>
        <taxon>Eragrostidinae</taxon>
        <taxon>Eragrostis</taxon>
    </lineage>
</organism>
<comment type="caution">
    <text evidence="1">The sequence shown here is derived from an EMBL/GenBank/DDBJ whole genome shotgun (WGS) entry which is preliminary data.</text>
</comment>
<name>A0A5J9VEB2_9POAL</name>
<proteinExistence type="predicted"/>
<feature type="non-terminal residue" evidence="1">
    <location>
        <position position="1"/>
    </location>
</feature>
<dbReference type="AlphaFoldDB" id="A0A5J9VEB2"/>
<dbReference type="EMBL" id="RWGY01000009">
    <property type="protein sequence ID" value="TVU33781.1"/>
    <property type="molecule type" value="Genomic_DNA"/>
</dbReference>